<dbReference type="Proteomes" id="UP001476798">
    <property type="component" value="Unassembled WGS sequence"/>
</dbReference>
<evidence type="ECO:0000313" key="2">
    <source>
        <dbReference type="Proteomes" id="UP001476798"/>
    </source>
</evidence>
<name>A0ABV0N078_9TELE</name>
<sequence length="150" mass="15919">MARGIVVLMKPVWAASWPHLSKQLSIVIIAKSRRGMMVTGAPGQSLPMGVEIAQALPLTTRCATVRSALGLMKTSGLNNASSGATNTTTTSSIPGCHMSTQMAHKCELSCKSKDTGEVVFMNQVMHDGTRCSYTDPFSVCARGECLVSLK</sequence>
<evidence type="ECO:0008006" key="3">
    <source>
        <dbReference type="Google" id="ProtNLM"/>
    </source>
</evidence>
<dbReference type="EMBL" id="JAHRIO010020596">
    <property type="protein sequence ID" value="MEQ2164792.1"/>
    <property type="molecule type" value="Genomic_DNA"/>
</dbReference>
<evidence type="ECO:0000313" key="1">
    <source>
        <dbReference type="EMBL" id="MEQ2164792.1"/>
    </source>
</evidence>
<protein>
    <recommendedName>
        <fullName evidence="3">Secreted protein</fullName>
    </recommendedName>
</protein>
<accession>A0ABV0N078</accession>
<keyword evidence="2" id="KW-1185">Reference proteome</keyword>
<gene>
    <name evidence="1" type="ORF">GOODEAATRI_010369</name>
</gene>
<comment type="caution">
    <text evidence="1">The sequence shown here is derived from an EMBL/GenBank/DDBJ whole genome shotgun (WGS) entry which is preliminary data.</text>
</comment>
<organism evidence="1 2">
    <name type="scientific">Goodea atripinnis</name>
    <dbReference type="NCBI Taxonomy" id="208336"/>
    <lineage>
        <taxon>Eukaryota</taxon>
        <taxon>Metazoa</taxon>
        <taxon>Chordata</taxon>
        <taxon>Craniata</taxon>
        <taxon>Vertebrata</taxon>
        <taxon>Euteleostomi</taxon>
        <taxon>Actinopterygii</taxon>
        <taxon>Neopterygii</taxon>
        <taxon>Teleostei</taxon>
        <taxon>Neoteleostei</taxon>
        <taxon>Acanthomorphata</taxon>
        <taxon>Ovalentaria</taxon>
        <taxon>Atherinomorphae</taxon>
        <taxon>Cyprinodontiformes</taxon>
        <taxon>Goodeidae</taxon>
        <taxon>Goodea</taxon>
    </lineage>
</organism>
<reference evidence="1 2" key="1">
    <citation type="submission" date="2021-06" db="EMBL/GenBank/DDBJ databases">
        <authorList>
            <person name="Palmer J.M."/>
        </authorList>
    </citation>
    <scope>NUCLEOTIDE SEQUENCE [LARGE SCALE GENOMIC DNA]</scope>
    <source>
        <strain evidence="1 2">GA_2019</strain>
        <tissue evidence="1">Muscle</tissue>
    </source>
</reference>
<proteinExistence type="predicted"/>